<evidence type="ECO:0000256" key="8">
    <source>
        <dbReference type="ARBA" id="ARBA00023014"/>
    </source>
</evidence>
<accession>A0A7U9TGL7</accession>
<evidence type="ECO:0000256" key="3">
    <source>
        <dbReference type="ARBA" id="ARBA00012239"/>
    </source>
</evidence>
<evidence type="ECO:0000313" key="12">
    <source>
        <dbReference type="EMBL" id="BCR35775.1"/>
    </source>
</evidence>
<keyword evidence="8" id="KW-0411">Iron-sulfur</keyword>
<sequence length="380" mass="43301">MKEFYLDYAATTPLDNRVLDFMKPFLEHKFENPSSMHSHAIENKKAINQARKKVADALNASPDEIFFTSGGTESTNWAIKGYAFKNPDKREIITSKIEHKATLNTLHFLETQGYKVTYLDVDAYGLIDLKQLDQAINENTLMVSIIYSNNEIGTIQDVRSISKICRRHQTKLHLDAVQAFAQLDIDLQDLDVDFLTISSHKFYGPKGVGVLYVKKGLELEPLIHGGSQESKQRGGTENLYGVVGMGEAARIARLELEKNRNHYQMLQIDFHQKMMNAFDDIKLNGTPCGSNRSYNNLSYAFKHVLGHEFHFQLNKLGVFISNGSACNAQSIEPTHVIKAINVEKEYQPCVIRISFGKYCKLEDHDEIIKRFKQAYDEIRN</sequence>
<dbReference type="PIRSF" id="PIRSF005572">
    <property type="entry name" value="NifS"/>
    <property type="match status" value="1"/>
</dbReference>
<keyword evidence="4" id="KW-0808">Transferase</keyword>
<dbReference type="GO" id="GO:0051536">
    <property type="term" value="F:iron-sulfur cluster binding"/>
    <property type="evidence" value="ECO:0007669"/>
    <property type="project" value="UniProtKB-KW"/>
</dbReference>
<reference evidence="12" key="1">
    <citation type="submission" date="2021-01" db="EMBL/GenBank/DDBJ databases">
        <title>Draft genome sequence of Acholeplasmataceae bacterium strain Mahy22.</title>
        <authorList>
            <person name="Watanabe M."/>
            <person name="Kojima H."/>
            <person name="Fukui M."/>
        </authorList>
    </citation>
    <scope>NUCLEOTIDE SEQUENCE</scope>
    <source>
        <strain evidence="12">Mahy22</strain>
    </source>
</reference>
<evidence type="ECO:0000256" key="4">
    <source>
        <dbReference type="ARBA" id="ARBA00022679"/>
    </source>
</evidence>
<dbReference type="GO" id="GO:0046872">
    <property type="term" value="F:metal ion binding"/>
    <property type="evidence" value="ECO:0007669"/>
    <property type="project" value="UniProtKB-KW"/>
</dbReference>
<keyword evidence="5" id="KW-0479">Metal-binding</keyword>
<dbReference type="PANTHER" id="PTHR11601:SF34">
    <property type="entry name" value="CYSTEINE DESULFURASE"/>
    <property type="match status" value="1"/>
</dbReference>
<dbReference type="InterPro" id="IPR020578">
    <property type="entry name" value="Aminotrans_V_PyrdxlP_BS"/>
</dbReference>
<evidence type="ECO:0000256" key="6">
    <source>
        <dbReference type="ARBA" id="ARBA00022898"/>
    </source>
</evidence>
<name>A0A7U9TGL7_9MOLU</name>
<keyword evidence="13" id="KW-1185">Reference proteome</keyword>
<dbReference type="SUPFAM" id="SSF53383">
    <property type="entry name" value="PLP-dependent transferases"/>
    <property type="match status" value="1"/>
</dbReference>
<dbReference type="KEGG" id="manr:MPAN_006680"/>
<dbReference type="FunFam" id="3.40.640.10:FF:000084">
    <property type="entry name" value="IscS-like cysteine desulfurase"/>
    <property type="match status" value="1"/>
</dbReference>
<dbReference type="InterPro" id="IPR015424">
    <property type="entry name" value="PyrdxlP-dep_Trfase"/>
</dbReference>
<gene>
    <name evidence="12" type="primary">iscS</name>
    <name evidence="12" type="ORF">MPAN_006680</name>
</gene>
<dbReference type="InterPro" id="IPR015422">
    <property type="entry name" value="PyrdxlP-dep_Trfase_small"/>
</dbReference>
<evidence type="ECO:0000256" key="9">
    <source>
        <dbReference type="ARBA" id="ARBA00050776"/>
    </source>
</evidence>
<evidence type="ECO:0000256" key="5">
    <source>
        <dbReference type="ARBA" id="ARBA00022723"/>
    </source>
</evidence>
<keyword evidence="6" id="KW-0663">Pyridoxal phosphate</keyword>
<dbReference type="Proteomes" id="UP000620133">
    <property type="component" value="Chromosome"/>
</dbReference>
<evidence type="ECO:0000259" key="11">
    <source>
        <dbReference type="Pfam" id="PF00266"/>
    </source>
</evidence>
<proteinExistence type="inferred from homology"/>
<keyword evidence="7" id="KW-0408">Iron</keyword>
<organism evidence="12 13">
    <name type="scientific">Mariniplasma anaerobium</name>
    <dbReference type="NCBI Taxonomy" id="2735436"/>
    <lineage>
        <taxon>Bacteria</taxon>
        <taxon>Bacillati</taxon>
        <taxon>Mycoplasmatota</taxon>
        <taxon>Mollicutes</taxon>
        <taxon>Acholeplasmatales</taxon>
        <taxon>Acholeplasmataceae</taxon>
        <taxon>Mariniplasma</taxon>
    </lineage>
</organism>
<dbReference type="PANTHER" id="PTHR11601">
    <property type="entry name" value="CYSTEINE DESULFURYLASE FAMILY MEMBER"/>
    <property type="match status" value="1"/>
</dbReference>
<evidence type="ECO:0000313" key="13">
    <source>
        <dbReference type="Proteomes" id="UP000620133"/>
    </source>
</evidence>
<evidence type="ECO:0000256" key="7">
    <source>
        <dbReference type="ARBA" id="ARBA00023004"/>
    </source>
</evidence>
<protein>
    <recommendedName>
        <fullName evidence="3">cysteine desulfurase</fullName>
        <ecNumber evidence="3">2.8.1.7</ecNumber>
    </recommendedName>
</protein>
<dbReference type="InterPro" id="IPR000192">
    <property type="entry name" value="Aminotrans_V_dom"/>
</dbReference>
<comment type="catalytic activity">
    <reaction evidence="9">
        <text>(sulfur carrier)-H + L-cysteine = (sulfur carrier)-SH + L-alanine</text>
        <dbReference type="Rhea" id="RHEA:43892"/>
        <dbReference type="Rhea" id="RHEA-COMP:14737"/>
        <dbReference type="Rhea" id="RHEA-COMP:14739"/>
        <dbReference type="ChEBI" id="CHEBI:29917"/>
        <dbReference type="ChEBI" id="CHEBI:35235"/>
        <dbReference type="ChEBI" id="CHEBI:57972"/>
        <dbReference type="ChEBI" id="CHEBI:64428"/>
        <dbReference type="EC" id="2.8.1.7"/>
    </reaction>
</comment>
<dbReference type="Pfam" id="PF00266">
    <property type="entry name" value="Aminotran_5"/>
    <property type="match status" value="1"/>
</dbReference>
<dbReference type="EC" id="2.8.1.7" evidence="3"/>
<dbReference type="PROSITE" id="PS00595">
    <property type="entry name" value="AA_TRANSFER_CLASS_5"/>
    <property type="match status" value="1"/>
</dbReference>
<feature type="domain" description="Aminotransferase class V" evidence="11">
    <location>
        <begin position="5"/>
        <end position="364"/>
    </location>
</feature>
<dbReference type="InterPro" id="IPR015421">
    <property type="entry name" value="PyrdxlP-dep_Trfase_major"/>
</dbReference>
<evidence type="ECO:0000256" key="10">
    <source>
        <dbReference type="RuleBase" id="RU004504"/>
    </source>
</evidence>
<dbReference type="RefSeq" id="WP_176238611.1">
    <property type="nucleotide sequence ID" value="NZ_AP024412.1"/>
</dbReference>
<dbReference type="InterPro" id="IPR016454">
    <property type="entry name" value="Cysteine_dSase"/>
</dbReference>
<comment type="similarity">
    <text evidence="2">Belongs to the class-V pyridoxal-phosphate-dependent aminotransferase family. NifS/IscS subfamily.</text>
</comment>
<dbReference type="Gene3D" id="1.10.260.50">
    <property type="match status" value="1"/>
</dbReference>
<dbReference type="GO" id="GO:0031071">
    <property type="term" value="F:cysteine desulfurase activity"/>
    <property type="evidence" value="ECO:0007669"/>
    <property type="project" value="UniProtKB-EC"/>
</dbReference>
<evidence type="ECO:0000256" key="2">
    <source>
        <dbReference type="ARBA" id="ARBA00006490"/>
    </source>
</evidence>
<dbReference type="AlphaFoldDB" id="A0A7U9TGL7"/>
<comment type="cofactor">
    <cofactor evidence="1 10">
        <name>pyridoxal 5'-phosphate</name>
        <dbReference type="ChEBI" id="CHEBI:597326"/>
    </cofactor>
</comment>
<dbReference type="Gene3D" id="3.90.1150.10">
    <property type="entry name" value="Aspartate Aminotransferase, domain 1"/>
    <property type="match status" value="1"/>
</dbReference>
<dbReference type="EMBL" id="AP024412">
    <property type="protein sequence ID" value="BCR35775.1"/>
    <property type="molecule type" value="Genomic_DNA"/>
</dbReference>
<dbReference type="Gene3D" id="3.40.640.10">
    <property type="entry name" value="Type I PLP-dependent aspartate aminotransferase-like (Major domain)"/>
    <property type="match status" value="1"/>
</dbReference>
<evidence type="ECO:0000256" key="1">
    <source>
        <dbReference type="ARBA" id="ARBA00001933"/>
    </source>
</evidence>